<reference evidence="2 3" key="1">
    <citation type="journal article" date="2024" name="bioRxiv">
        <title>A reference genome for Trichogramma kaykai: A tiny desert-dwelling parasitoid wasp with competing sex-ratio distorters.</title>
        <authorList>
            <person name="Culotta J."/>
            <person name="Lindsey A.R."/>
        </authorList>
    </citation>
    <scope>NUCLEOTIDE SEQUENCE [LARGE SCALE GENOMIC DNA]</scope>
    <source>
        <strain evidence="2 3">KSX58</strain>
    </source>
</reference>
<sequence length="143" mass="16370">MEQSIPTPPALVDRRSPRICLADVMNLPSVERPRPVPPRIIEDRRWLPMATQPSTKLQEWDVELEQTPPPASRRPTMMAEPPVDLINQSNLPVVTAGRRHWTAEDYETRYLQRPPSPELFGTSQLSNRNQARDQRNSNENNAG</sequence>
<dbReference type="AlphaFoldDB" id="A0ABD2X0R6"/>
<name>A0ABD2X0R6_9HYME</name>
<keyword evidence="3" id="KW-1185">Reference proteome</keyword>
<comment type="caution">
    <text evidence="2">The sequence shown here is derived from an EMBL/GenBank/DDBJ whole genome shotgun (WGS) entry which is preliminary data.</text>
</comment>
<proteinExistence type="predicted"/>
<dbReference type="Proteomes" id="UP001627154">
    <property type="component" value="Unassembled WGS sequence"/>
</dbReference>
<protein>
    <submittedName>
        <fullName evidence="2">Uncharacterized protein</fullName>
    </submittedName>
</protein>
<gene>
    <name evidence="2" type="ORF">TKK_007995</name>
</gene>
<feature type="region of interest" description="Disordered" evidence="1">
    <location>
        <begin position="46"/>
        <end position="85"/>
    </location>
</feature>
<organism evidence="2 3">
    <name type="scientific">Trichogramma kaykai</name>
    <dbReference type="NCBI Taxonomy" id="54128"/>
    <lineage>
        <taxon>Eukaryota</taxon>
        <taxon>Metazoa</taxon>
        <taxon>Ecdysozoa</taxon>
        <taxon>Arthropoda</taxon>
        <taxon>Hexapoda</taxon>
        <taxon>Insecta</taxon>
        <taxon>Pterygota</taxon>
        <taxon>Neoptera</taxon>
        <taxon>Endopterygota</taxon>
        <taxon>Hymenoptera</taxon>
        <taxon>Apocrita</taxon>
        <taxon>Proctotrupomorpha</taxon>
        <taxon>Chalcidoidea</taxon>
        <taxon>Trichogrammatidae</taxon>
        <taxon>Trichogramma</taxon>
    </lineage>
</organism>
<feature type="region of interest" description="Disordered" evidence="1">
    <location>
        <begin position="106"/>
        <end position="143"/>
    </location>
</feature>
<accession>A0ABD2X0R6</accession>
<evidence type="ECO:0000256" key="1">
    <source>
        <dbReference type="SAM" id="MobiDB-lite"/>
    </source>
</evidence>
<evidence type="ECO:0000313" key="3">
    <source>
        <dbReference type="Proteomes" id="UP001627154"/>
    </source>
</evidence>
<dbReference type="EMBL" id="JBJJXI010000059">
    <property type="protein sequence ID" value="KAL3398901.1"/>
    <property type="molecule type" value="Genomic_DNA"/>
</dbReference>
<evidence type="ECO:0000313" key="2">
    <source>
        <dbReference type="EMBL" id="KAL3398901.1"/>
    </source>
</evidence>